<evidence type="ECO:0000313" key="1">
    <source>
        <dbReference type="EMBL" id="KAK3078469.1"/>
    </source>
</evidence>
<gene>
    <name evidence="1" type="ORF">LTS18_007433</name>
</gene>
<dbReference type="Proteomes" id="UP001186974">
    <property type="component" value="Unassembled WGS sequence"/>
</dbReference>
<sequence length="848" mass="97882">MAVYEDDAGEEQRWKRSITSSGTSEYRINNRVVGQKQYNETLEAENILIKARNFLVFQGDVEQIASQSPKELTRLIEQISGSLEHKAEYERLKAESATALESQSTWVEQRRRVNADIKAIQEAKKEADAHARKQDEKDQAVVTHVLWKLFHLQRVIEESGAEIQKHQAELQEYKRGVSKFEQKLEEARRDQAKVTRDLSKVERNITRKEKEIEEKENCLVPIDEKIAISNRNLRKYQARIDEIAKERDGQSKNVDQLQKDLSTVQKAQGRWEQEFQQASEQEGRQLSDADLQEYNRLRGDVTKRTATDQTRVDNLTRQLRTEEETVNSLKSKVESSQAQVEKFDAEMAELKERHDNMKAQVKSTQKEIDSKKKEFNSMTSERLRAAQKHTELEEKLQEVLNKLYEADNGRRESEKEQRSRETVAAMKRIFPGVRGRMHELCKPKQKKYETAVSTVLGRHFDSIVVDDEKTAKDCIQYLRDQRLGQATFIPLDTIQVKAVNANLKGMHRGMRLAIDTIDYDSVVERALSYACGNAMVCDDLKVAKYLCYEKNIEAKAVTLDGTVIHKGGLMTGGRGPQDDKNKRRWEDNEVENLRRLKEKLLADLAALPKGHRRGMEEETLQGELTGLEQRLNYAQEEVKALERNIASKKAEHDNAQAQLDEAQPKFEEQSQRLEDLKQTLQGHQDTISEVEDEVFADFCERLGYDDIRAYEAQQGSLQQEASRKKLDFRKQISKLENQLSFETQRLQTTKDRIKTLEDQSKRDQDLIASLEAEKESIGSELDVLNAELEQLRDEISQLKVKADDKAEKVAEQRREVQKRSKNVESTLRTVNTLEATVQKSNAQRYALL</sequence>
<comment type="caution">
    <text evidence="1">The sequence shown here is derived from an EMBL/GenBank/DDBJ whole genome shotgun (WGS) entry which is preliminary data.</text>
</comment>
<feature type="non-terminal residue" evidence="1">
    <location>
        <position position="848"/>
    </location>
</feature>
<organism evidence="1 2">
    <name type="scientific">Coniosporium uncinatum</name>
    <dbReference type="NCBI Taxonomy" id="93489"/>
    <lineage>
        <taxon>Eukaryota</taxon>
        <taxon>Fungi</taxon>
        <taxon>Dikarya</taxon>
        <taxon>Ascomycota</taxon>
        <taxon>Pezizomycotina</taxon>
        <taxon>Dothideomycetes</taxon>
        <taxon>Dothideomycetes incertae sedis</taxon>
        <taxon>Coniosporium</taxon>
    </lineage>
</organism>
<dbReference type="EMBL" id="JAWDJW010001868">
    <property type="protein sequence ID" value="KAK3078469.1"/>
    <property type="molecule type" value="Genomic_DNA"/>
</dbReference>
<protein>
    <submittedName>
        <fullName evidence="1">Uncharacterized protein</fullName>
    </submittedName>
</protein>
<reference evidence="1" key="1">
    <citation type="submission" date="2024-09" db="EMBL/GenBank/DDBJ databases">
        <title>Black Yeasts Isolated from many extreme environments.</title>
        <authorList>
            <person name="Coleine C."/>
            <person name="Stajich J.E."/>
            <person name="Selbmann L."/>
        </authorList>
    </citation>
    <scope>NUCLEOTIDE SEQUENCE</scope>
    <source>
        <strain evidence="1">CCFEE 5737</strain>
    </source>
</reference>
<accession>A0ACC3DPA4</accession>
<proteinExistence type="predicted"/>
<keyword evidence="2" id="KW-1185">Reference proteome</keyword>
<name>A0ACC3DPA4_9PEZI</name>
<evidence type="ECO:0000313" key="2">
    <source>
        <dbReference type="Proteomes" id="UP001186974"/>
    </source>
</evidence>